<comment type="similarity">
    <text evidence="1">Belongs to the aldehyde dehydrogenase family.</text>
</comment>
<dbReference type="Proteomes" id="UP000000445">
    <property type="component" value="Chromosome"/>
</dbReference>
<protein>
    <submittedName>
        <fullName evidence="4">Aldehyde dehydrogenase</fullName>
    </submittedName>
</protein>
<accession>B9K9U1</accession>
<dbReference type="InterPro" id="IPR015590">
    <property type="entry name" value="Aldehyde_DH_dom"/>
</dbReference>
<dbReference type="KEGG" id="tna:CTN_1548"/>
<evidence type="ECO:0000256" key="2">
    <source>
        <dbReference type="ARBA" id="ARBA00023002"/>
    </source>
</evidence>
<dbReference type="PANTHER" id="PTHR42991:SF1">
    <property type="entry name" value="ALDEHYDE DEHYDROGENASE"/>
    <property type="match status" value="1"/>
</dbReference>
<dbReference type="EMBL" id="CP000916">
    <property type="protein sequence ID" value="ACM23724.1"/>
    <property type="molecule type" value="Genomic_DNA"/>
</dbReference>
<proteinExistence type="inferred from homology"/>
<name>B9K9U1_THENN</name>
<feature type="domain" description="Aldehyde dehydrogenase" evidence="3">
    <location>
        <begin position="9"/>
        <end position="466"/>
    </location>
</feature>
<dbReference type="InterPro" id="IPR016162">
    <property type="entry name" value="Ald_DH_N"/>
</dbReference>
<evidence type="ECO:0000313" key="4">
    <source>
        <dbReference type="EMBL" id="ACM23724.1"/>
    </source>
</evidence>
<dbReference type="Gene3D" id="3.40.309.10">
    <property type="entry name" value="Aldehyde Dehydrogenase, Chain A, domain 2"/>
    <property type="match status" value="1"/>
</dbReference>
<dbReference type="Gene3D" id="3.40.605.10">
    <property type="entry name" value="Aldehyde Dehydrogenase, Chain A, domain 1"/>
    <property type="match status" value="1"/>
</dbReference>
<dbReference type="CDD" id="cd07149">
    <property type="entry name" value="ALDH_y4uC"/>
    <property type="match status" value="1"/>
</dbReference>
<dbReference type="PANTHER" id="PTHR42991">
    <property type="entry name" value="ALDEHYDE DEHYDROGENASE"/>
    <property type="match status" value="1"/>
</dbReference>
<gene>
    <name evidence="4" type="ordered locus">CTN_1548</name>
</gene>
<keyword evidence="2" id="KW-0560">Oxidoreductase</keyword>
<sequence>MKMLVAGRWVDRDEKIEVLNPYDGSLVDTVPVASEEDIEEAISKAVEGAKIMKRMPIWKRVEILEKTSELLKERYKEIAVLLVKESGKTIREAEAEVLRTAELFRMSAEEAKRIHGETLPFDSLKGSERKRGYFVREPVGIVAAIVPFNVPLALCAHKVGPAIAAGNAVIIKPPTQDPLTNLVLGEILLEAGMPSEAVSILTGPGSRVGTPIVRDERIRMVSFTGSVPVGKTIMKNVGLKKVSMELGSNSPLIVTETGNLEKAVKATVSGGFSLAGQVCISVQRVYVHKKVFNDFVDLLIEEVKKIKVGDPMSRDTDMGPVIDEPNALRIESWIKEAVDKGAKLAIGGERNYTLISPTVLLEVPKDTKIMTEELFGPAVAVNSFEVFEEALEEANSTKYGLQVGVFTSKIDEAFEAIEKLEFGGVLINEGPRYRADFMPYGGYKESGIGREGIKFAIEEMTEIKTVIFDLRE</sequence>
<reference evidence="4 5" key="1">
    <citation type="journal article" date="2009" name="Biosci. Biotechnol. Biochem.">
        <title>WeGAS: a web-based microbial genome annotation system.</title>
        <authorList>
            <person name="Lee D."/>
            <person name="Seo H."/>
            <person name="Park C."/>
            <person name="Park K."/>
        </authorList>
    </citation>
    <scope>NUCLEOTIDE SEQUENCE [LARGE SCALE GENOMIC DNA]</scope>
    <source>
        <strain evidence="5">ATCC 49049 / DSM 4359 / NBRC 107923 / NS-E</strain>
    </source>
</reference>
<evidence type="ECO:0000313" key="5">
    <source>
        <dbReference type="Proteomes" id="UP000000445"/>
    </source>
</evidence>
<dbReference type="SUPFAM" id="SSF53720">
    <property type="entry name" value="ALDH-like"/>
    <property type="match status" value="1"/>
</dbReference>
<dbReference type="FunFam" id="3.40.605.10:FF:000007">
    <property type="entry name" value="NAD/NADP-dependent betaine aldehyde dehydrogenase"/>
    <property type="match status" value="1"/>
</dbReference>
<keyword evidence="5" id="KW-1185">Reference proteome</keyword>
<dbReference type="InterPro" id="IPR016163">
    <property type="entry name" value="Ald_DH_C"/>
</dbReference>
<dbReference type="RefSeq" id="WP_015920012.1">
    <property type="nucleotide sequence ID" value="NC_011978.1"/>
</dbReference>
<dbReference type="AlphaFoldDB" id="B9K9U1"/>
<dbReference type="InterPro" id="IPR051020">
    <property type="entry name" value="ALDH-related_metabolic_enz"/>
</dbReference>
<dbReference type="eggNOG" id="COG1012">
    <property type="taxonomic scope" value="Bacteria"/>
</dbReference>
<dbReference type="Pfam" id="PF00171">
    <property type="entry name" value="Aldedh"/>
    <property type="match status" value="1"/>
</dbReference>
<evidence type="ECO:0000259" key="3">
    <source>
        <dbReference type="Pfam" id="PF00171"/>
    </source>
</evidence>
<organism evidence="4 5">
    <name type="scientific">Thermotoga neapolitana (strain ATCC 49049 / DSM 4359 / NBRC 107923 / NS-E)</name>
    <dbReference type="NCBI Taxonomy" id="309803"/>
    <lineage>
        <taxon>Bacteria</taxon>
        <taxon>Thermotogati</taxon>
        <taxon>Thermotogota</taxon>
        <taxon>Thermotogae</taxon>
        <taxon>Thermotogales</taxon>
        <taxon>Thermotogaceae</taxon>
        <taxon>Thermotoga</taxon>
    </lineage>
</organism>
<evidence type="ECO:0000256" key="1">
    <source>
        <dbReference type="ARBA" id="ARBA00009986"/>
    </source>
</evidence>
<dbReference type="GO" id="GO:0008911">
    <property type="term" value="F:lactaldehyde dehydrogenase (NAD+) activity"/>
    <property type="evidence" value="ECO:0007669"/>
    <property type="project" value="TreeGrafter"/>
</dbReference>
<dbReference type="STRING" id="309803.CTN_1548"/>
<dbReference type="InterPro" id="IPR016161">
    <property type="entry name" value="Ald_DH/histidinol_DH"/>
</dbReference>
<dbReference type="HOGENOM" id="CLU_005391_1_0_0"/>